<organism evidence="3 4">
    <name type="scientific">Ceratodon purpureus</name>
    <name type="common">Fire moss</name>
    <name type="synonym">Dicranum purpureum</name>
    <dbReference type="NCBI Taxonomy" id="3225"/>
    <lineage>
        <taxon>Eukaryota</taxon>
        <taxon>Viridiplantae</taxon>
        <taxon>Streptophyta</taxon>
        <taxon>Embryophyta</taxon>
        <taxon>Bryophyta</taxon>
        <taxon>Bryophytina</taxon>
        <taxon>Bryopsida</taxon>
        <taxon>Dicranidae</taxon>
        <taxon>Pseudoditrichales</taxon>
        <taxon>Ditrichaceae</taxon>
        <taxon>Ceratodon</taxon>
    </lineage>
</organism>
<evidence type="ECO:0000256" key="1">
    <source>
        <dbReference type="SAM" id="SignalP"/>
    </source>
</evidence>
<feature type="domain" description="Phytocyanin" evidence="2">
    <location>
        <begin position="26"/>
        <end position="132"/>
    </location>
</feature>
<dbReference type="Gene3D" id="2.60.40.420">
    <property type="entry name" value="Cupredoxins - blue copper proteins"/>
    <property type="match status" value="1"/>
</dbReference>
<comment type="caution">
    <text evidence="3">The sequence shown here is derived from an EMBL/GenBank/DDBJ whole genome shotgun (WGS) entry which is preliminary data.</text>
</comment>
<dbReference type="SUPFAM" id="SSF49503">
    <property type="entry name" value="Cupredoxins"/>
    <property type="match status" value="1"/>
</dbReference>
<dbReference type="PROSITE" id="PS51485">
    <property type="entry name" value="PHYTOCYANIN"/>
    <property type="match status" value="1"/>
</dbReference>
<feature type="chain" id="PRO_5035871650" description="Phytocyanin domain-containing protein" evidence="1">
    <location>
        <begin position="26"/>
        <end position="179"/>
    </location>
</feature>
<name>A0A8T0JA90_CERPU</name>
<dbReference type="InterPro" id="IPR008972">
    <property type="entry name" value="Cupredoxin"/>
</dbReference>
<dbReference type="InterPro" id="IPR003245">
    <property type="entry name" value="Phytocyanin_dom"/>
</dbReference>
<evidence type="ECO:0000313" key="3">
    <source>
        <dbReference type="EMBL" id="KAG0592814.1"/>
    </source>
</evidence>
<dbReference type="OrthoDB" id="1933492at2759"/>
<dbReference type="GO" id="GO:0005886">
    <property type="term" value="C:plasma membrane"/>
    <property type="evidence" value="ECO:0007669"/>
    <property type="project" value="TreeGrafter"/>
</dbReference>
<feature type="signal peptide" evidence="1">
    <location>
        <begin position="1"/>
        <end position="25"/>
    </location>
</feature>
<dbReference type="GO" id="GO:0009055">
    <property type="term" value="F:electron transfer activity"/>
    <property type="evidence" value="ECO:0007669"/>
    <property type="project" value="InterPro"/>
</dbReference>
<dbReference type="InterPro" id="IPR039391">
    <property type="entry name" value="Phytocyanin-like"/>
</dbReference>
<keyword evidence="4" id="KW-1185">Reference proteome</keyword>
<protein>
    <recommendedName>
        <fullName evidence="2">Phytocyanin domain-containing protein</fullName>
    </recommendedName>
</protein>
<proteinExistence type="predicted"/>
<evidence type="ECO:0000313" key="4">
    <source>
        <dbReference type="Proteomes" id="UP000822688"/>
    </source>
</evidence>
<evidence type="ECO:0000259" key="2">
    <source>
        <dbReference type="PROSITE" id="PS51485"/>
    </source>
</evidence>
<dbReference type="EMBL" id="CM026421">
    <property type="protein sequence ID" value="KAG0592814.1"/>
    <property type="molecule type" value="Genomic_DNA"/>
</dbReference>
<dbReference type="Proteomes" id="UP000822688">
    <property type="component" value="Chromosome 1"/>
</dbReference>
<keyword evidence="1" id="KW-0732">Signal</keyword>
<dbReference type="Pfam" id="PF02298">
    <property type="entry name" value="Cu_bind_like"/>
    <property type="match status" value="1"/>
</dbReference>
<sequence length="179" mass="19125">MKHFKSAGCTLAVLVVVMLAREAAGVTIVLGGLDGWTNSANVDYNQWLSTYKMKIGDTLQFDNNDSTDHTAVVVDKEAYDTCGKSGQMDGPFTISPGIGYKLTWFQSGDAYVICDIPGHCIQGQKVYIQVLNSDGTVNTTANQAPGKSAAPQMPGFSWTSQLITIVVSTFSLMVAATTL</sequence>
<reference evidence="3" key="1">
    <citation type="submission" date="2020-06" db="EMBL/GenBank/DDBJ databases">
        <title>WGS assembly of Ceratodon purpureus strain R40.</title>
        <authorList>
            <person name="Carey S.B."/>
            <person name="Jenkins J."/>
            <person name="Shu S."/>
            <person name="Lovell J.T."/>
            <person name="Sreedasyam A."/>
            <person name="Maumus F."/>
            <person name="Tiley G.P."/>
            <person name="Fernandez-Pozo N."/>
            <person name="Barry K."/>
            <person name="Chen C."/>
            <person name="Wang M."/>
            <person name="Lipzen A."/>
            <person name="Daum C."/>
            <person name="Saski C.A."/>
            <person name="Payton A.C."/>
            <person name="Mcbreen J.C."/>
            <person name="Conrad R.E."/>
            <person name="Kollar L.M."/>
            <person name="Olsson S."/>
            <person name="Huttunen S."/>
            <person name="Landis J.B."/>
            <person name="Wickett N.J."/>
            <person name="Johnson M.G."/>
            <person name="Rensing S.A."/>
            <person name="Grimwood J."/>
            <person name="Schmutz J."/>
            <person name="Mcdaniel S.F."/>
        </authorList>
    </citation>
    <scope>NUCLEOTIDE SEQUENCE</scope>
    <source>
        <strain evidence="3">R40</strain>
    </source>
</reference>
<accession>A0A8T0JA90</accession>
<dbReference type="AlphaFoldDB" id="A0A8T0JA90"/>
<dbReference type="PANTHER" id="PTHR33021">
    <property type="entry name" value="BLUE COPPER PROTEIN"/>
    <property type="match status" value="1"/>
</dbReference>
<dbReference type="PANTHER" id="PTHR33021:SF496">
    <property type="entry name" value="OS08G0482700 PROTEIN"/>
    <property type="match status" value="1"/>
</dbReference>
<gene>
    <name evidence="3" type="ORF">KC19_1G283100</name>
</gene>